<sequence>MADKAPQQTDLNPIRGATGGRSTQQKSIIWGQGAPQGSGEVDCGPGDRQVRALPAKAILGRSVERRERQRETCSPCCERKGLHSQTMTAVWPWDQYVSVNGAAPGSEDGHVSLQERLVSRGPFPREDERSLGHSGLCCSSKTVEDPHARGAAASPGPWNIPGSDKLPGTLRSWTSTVSR</sequence>
<protein>
    <submittedName>
        <fullName evidence="2">Uncharacterized protein</fullName>
    </submittedName>
</protein>
<name>A0AAV1F7C9_XYRNO</name>
<feature type="compositionally biased region" description="Polar residues" evidence="1">
    <location>
        <begin position="1"/>
        <end position="11"/>
    </location>
</feature>
<dbReference type="Proteomes" id="UP001178508">
    <property type="component" value="Chromosome 5"/>
</dbReference>
<dbReference type="AlphaFoldDB" id="A0AAV1F7C9"/>
<feature type="region of interest" description="Disordered" evidence="1">
    <location>
        <begin position="1"/>
        <end position="48"/>
    </location>
</feature>
<evidence type="ECO:0000313" key="2">
    <source>
        <dbReference type="EMBL" id="CAJ1056943.1"/>
    </source>
</evidence>
<proteinExistence type="predicted"/>
<gene>
    <name evidence="2" type="ORF">XNOV1_A041584</name>
</gene>
<organism evidence="2 3">
    <name type="scientific">Xyrichtys novacula</name>
    <name type="common">Pearly razorfish</name>
    <name type="synonym">Hemipteronotus novacula</name>
    <dbReference type="NCBI Taxonomy" id="13765"/>
    <lineage>
        <taxon>Eukaryota</taxon>
        <taxon>Metazoa</taxon>
        <taxon>Chordata</taxon>
        <taxon>Craniata</taxon>
        <taxon>Vertebrata</taxon>
        <taxon>Euteleostomi</taxon>
        <taxon>Actinopterygii</taxon>
        <taxon>Neopterygii</taxon>
        <taxon>Teleostei</taxon>
        <taxon>Neoteleostei</taxon>
        <taxon>Acanthomorphata</taxon>
        <taxon>Eupercaria</taxon>
        <taxon>Labriformes</taxon>
        <taxon>Labridae</taxon>
        <taxon>Xyrichtys</taxon>
    </lineage>
</organism>
<reference evidence="2" key="1">
    <citation type="submission" date="2023-08" db="EMBL/GenBank/DDBJ databases">
        <authorList>
            <person name="Alioto T."/>
            <person name="Alioto T."/>
            <person name="Gomez Garrido J."/>
        </authorList>
    </citation>
    <scope>NUCLEOTIDE SEQUENCE</scope>
</reference>
<accession>A0AAV1F7C9</accession>
<keyword evidence="3" id="KW-1185">Reference proteome</keyword>
<evidence type="ECO:0000256" key="1">
    <source>
        <dbReference type="SAM" id="MobiDB-lite"/>
    </source>
</evidence>
<evidence type="ECO:0000313" key="3">
    <source>
        <dbReference type="Proteomes" id="UP001178508"/>
    </source>
</evidence>
<dbReference type="EMBL" id="OY660868">
    <property type="protein sequence ID" value="CAJ1056943.1"/>
    <property type="molecule type" value="Genomic_DNA"/>
</dbReference>
<feature type="region of interest" description="Disordered" evidence="1">
    <location>
        <begin position="123"/>
        <end position="179"/>
    </location>
</feature>